<feature type="region of interest" description="Disordered" evidence="1">
    <location>
        <begin position="117"/>
        <end position="137"/>
    </location>
</feature>
<feature type="compositionally biased region" description="Low complexity" evidence="1">
    <location>
        <begin position="121"/>
        <end position="137"/>
    </location>
</feature>
<dbReference type="InParanoid" id="A0A0V0QDY5"/>
<dbReference type="EMBL" id="LDAU01000192">
    <property type="protein sequence ID" value="KRX00404.1"/>
    <property type="molecule type" value="Genomic_DNA"/>
</dbReference>
<gene>
    <name evidence="2" type="ORF">PPERSA_03625</name>
</gene>
<evidence type="ECO:0000313" key="3">
    <source>
        <dbReference type="Proteomes" id="UP000054937"/>
    </source>
</evidence>
<proteinExistence type="predicted"/>
<dbReference type="Proteomes" id="UP000054937">
    <property type="component" value="Unassembled WGS sequence"/>
</dbReference>
<evidence type="ECO:0000313" key="2">
    <source>
        <dbReference type="EMBL" id="KRX00404.1"/>
    </source>
</evidence>
<sequence length="159" mass="18901">MNNPQTQPFYRNIDIYTSDFKISQDKQINRATISVVTANIQDLKERRATSKTKREREISQERFEKSVEKVDSLVQTWNNQKQNSLQNRNDGSLRGSQRKQLTYLESPRDRLIQRKSIDLDSSNNQNKKNKKLVSSSENRMELFRSQIQRYITYNITPKR</sequence>
<dbReference type="AlphaFoldDB" id="A0A0V0QDY5"/>
<protein>
    <submittedName>
        <fullName evidence="2">Uncharacterized protein</fullName>
    </submittedName>
</protein>
<name>A0A0V0QDY5_PSEPJ</name>
<evidence type="ECO:0000256" key="1">
    <source>
        <dbReference type="SAM" id="MobiDB-lite"/>
    </source>
</evidence>
<organism evidence="2 3">
    <name type="scientific">Pseudocohnilembus persalinus</name>
    <name type="common">Ciliate</name>
    <dbReference type="NCBI Taxonomy" id="266149"/>
    <lineage>
        <taxon>Eukaryota</taxon>
        <taxon>Sar</taxon>
        <taxon>Alveolata</taxon>
        <taxon>Ciliophora</taxon>
        <taxon>Intramacronucleata</taxon>
        <taxon>Oligohymenophorea</taxon>
        <taxon>Scuticociliatia</taxon>
        <taxon>Philasterida</taxon>
        <taxon>Pseudocohnilembidae</taxon>
        <taxon>Pseudocohnilembus</taxon>
    </lineage>
</organism>
<feature type="region of interest" description="Disordered" evidence="1">
    <location>
        <begin position="77"/>
        <end position="97"/>
    </location>
</feature>
<keyword evidence="3" id="KW-1185">Reference proteome</keyword>
<comment type="caution">
    <text evidence="2">The sequence shown here is derived from an EMBL/GenBank/DDBJ whole genome shotgun (WGS) entry which is preliminary data.</text>
</comment>
<reference evidence="2 3" key="1">
    <citation type="journal article" date="2015" name="Sci. Rep.">
        <title>Genome of the facultative scuticociliatosis pathogen Pseudocohnilembus persalinus provides insight into its virulence through horizontal gene transfer.</title>
        <authorList>
            <person name="Xiong J."/>
            <person name="Wang G."/>
            <person name="Cheng J."/>
            <person name="Tian M."/>
            <person name="Pan X."/>
            <person name="Warren A."/>
            <person name="Jiang C."/>
            <person name="Yuan D."/>
            <person name="Miao W."/>
        </authorList>
    </citation>
    <scope>NUCLEOTIDE SEQUENCE [LARGE SCALE GENOMIC DNA]</scope>
    <source>
        <strain evidence="2">36N120E</strain>
    </source>
</reference>
<accession>A0A0V0QDY5</accession>